<proteinExistence type="predicted"/>
<dbReference type="RefSeq" id="WP_076648198.1">
    <property type="nucleotide sequence ID" value="NZ_FTPS01000001.1"/>
</dbReference>
<accession>A0A1R3WL75</accession>
<evidence type="ECO:0000256" key="1">
    <source>
        <dbReference type="SAM" id="Phobius"/>
    </source>
</evidence>
<dbReference type="EMBL" id="FTPS01000001">
    <property type="protein sequence ID" value="SIT78655.1"/>
    <property type="molecule type" value="Genomic_DNA"/>
</dbReference>
<evidence type="ECO:0008006" key="4">
    <source>
        <dbReference type="Google" id="ProtNLM"/>
    </source>
</evidence>
<reference evidence="2 3" key="1">
    <citation type="submission" date="2017-01" db="EMBL/GenBank/DDBJ databases">
        <authorList>
            <person name="Mah S.A."/>
            <person name="Swanson W.J."/>
            <person name="Moy G.W."/>
            <person name="Vacquier V.D."/>
        </authorList>
    </citation>
    <scope>NUCLEOTIDE SEQUENCE [LARGE SCALE GENOMIC DNA]</scope>
    <source>
        <strain evidence="2 3">DSM 21219</strain>
    </source>
</reference>
<keyword evidence="1" id="KW-0812">Transmembrane</keyword>
<evidence type="ECO:0000313" key="3">
    <source>
        <dbReference type="Proteomes" id="UP000192455"/>
    </source>
</evidence>
<keyword evidence="1" id="KW-1133">Transmembrane helix</keyword>
<feature type="transmembrane region" description="Helical" evidence="1">
    <location>
        <begin position="71"/>
        <end position="92"/>
    </location>
</feature>
<gene>
    <name evidence="2" type="ORF">SAMN05421849_0997</name>
</gene>
<dbReference type="Proteomes" id="UP000192455">
    <property type="component" value="Unassembled WGS sequence"/>
</dbReference>
<evidence type="ECO:0000313" key="2">
    <source>
        <dbReference type="EMBL" id="SIT78655.1"/>
    </source>
</evidence>
<protein>
    <recommendedName>
        <fullName evidence="4">Cytochrome C oxidase subunit IV</fullName>
    </recommendedName>
</protein>
<dbReference type="STRING" id="515897.SAMN05421849_0997"/>
<name>A0A1R3WL75_9RHOB</name>
<dbReference type="AlphaFoldDB" id="A0A1R3WL75"/>
<keyword evidence="3" id="KW-1185">Reference proteome</keyword>
<sequence length="96" mass="10341">MSGKSAMSQPALLLRAWIVLLVFSAGSTLLSLRGIAPDWKAAAGVAILTLAWLKARIILQRYLGLAQAPFWARGFNIGLALSCLLFLGLYLVPVML</sequence>
<organism evidence="2 3">
    <name type="scientific">Pontibaca methylaminivorans</name>
    <dbReference type="NCBI Taxonomy" id="515897"/>
    <lineage>
        <taxon>Bacteria</taxon>
        <taxon>Pseudomonadati</taxon>
        <taxon>Pseudomonadota</taxon>
        <taxon>Alphaproteobacteria</taxon>
        <taxon>Rhodobacterales</taxon>
        <taxon>Roseobacteraceae</taxon>
        <taxon>Pontibaca</taxon>
    </lineage>
</organism>
<feature type="transmembrane region" description="Helical" evidence="1">
    <location>
        <begin position="12"/>
        <end position="35"/>
    </location>
</feature>
<keyword evidence="1" id="KW-0472">Membrane</keyword>